<dbReference type="AlphaFoldDB" id="A0A0G0DAL7"/>
<organism evidence="3 4">
    <name type="scientific">candidate division WS6 bacterium GW2011_GWC1_36_11</name>
    <dbReference type="NCBI Taxonomy" id="1619090"/>
    <lineage>
        <taxon>Bacteria</taxon>
        <taxon>Candidatus Dojkabacteria</taxon>
    </lineage>
</organism>
<reference evidence="3 4" key="1">
    <citation type="journal article" date="2015" name="Nature">
        <title>rRNA introns, odd ribosomes, and small enigmatic genomes across a large radiation of phyla.</title>
        <authorList>
            <person name="Brown C.T."/>
            <person name="Hug L.A."/>
            <person name="Thomas B.C."/>
            <person name="Sharon I."/>
            <person name="Castelle C.J."/>
            <person name="Singh A."/>
            <person name="Wilkins M.J."/>
            <person name="Williams K.H."/>
            <person name="Banfield J.F."/>
        </authorList>
    </citation>
    <scope>NUCLEOTIDE SEQUENCE [LARGE SCALE GENOMIC DNA]</scope>
</reference>
<name>A0A0G0DAL7_9BACT</name>
<keyword evidence="2" id="KW-0472">Membrane</keyword>
<evidence type="ECO:0000313" key="3">
    <source>
        <dbReference type="EMBL" id="KKP91329.1"/>
    </source>
</evidence>
<feature type="region of interest" description="Disordered" evidence="1">
    <location>
        <begin position="47"/>
        <end position="71"/>
    </location>
</feature>
<evidence type="ECO:0000313" key="4">
    <source>
        <dbReference type="Proteomes" id="UP000034140"/>
    </source>
</evidence>
<protein>
    <submittedName>
        <fullName evidence="3">Uncharacterized protein</fullName>
    </submittedName>
</protein>
<evidence type="ECO:0000256" key="1">
    <source>
        <dbReference type="SAM" id="MobiDB-lite"/>
    </source>
</evidence>
<gene>
    <name evidence="3" type="ORF">UR96_C0032G0006</name>
</gene>
<keyword evidence="2" id="KW-0812">Transmembrane</keyword>
<evidence type="ECO:0000256" key="2">
    <source>
        <dbReference type="SAM" id="Phobius"/>
    </source>
</evidence>
<keyword evidence="2" id="KW-1133">Transmembrane helix</keyword>
<dbReference type="Proteomes" id="UP000034140">
    <property type="component" value="Unassembled WGS sequence"/>
</dbReference>
<accession>A0A0G0DAL7</accession>
<feature type="transmembrane region" description="Helical" evidence="2">
    <location>
        <begin position="12"/>
        <end position="34"/>
    </location>
</feature>
<dbReference type="EMBL" id="LBRE01000032">
    <property type="protein sequence ID" value="KKP91329.1"/>
    <property type="molecule type" value="Genomic_DNA"/>
</dbReference>
<sequence>MNKIFNEGFKKNIIPLSMAILAIIGITFAVLYVVESKRNLSICDGESGSTNASENYIPNDNSTDSVECSRE</sequence>
<comment type="caution">
    <text evidence="3">The sequence shown here is derived from an EMBL/GenBank/DDBJ whole genome shotgun (WGS) entry which is preliminary data.</text>
</comment>
<proteinExistence type="predicted"/>